<dbReference type="InterPro" id="IPR009081">
    <property type="entry name" value="PP-bd_ACP"/>
</dbReference>
<feature type="transmembrane region" description="Helical" evidence="3">
    <location>
        <begin position="702"/>
        <end position="724"/>
    </location>
</feature>
<dbReference type="InterPro" id="IPR040097">
    <property type="entry name" value="FAAL/FAAC"/>
</dbReference>
<gene>
    <name evidence="5" type="ORF">H2LOC_016895</name>
</gene>
<dbReference type="InterPro" id="IPR036736">
    <property type="entry name" value="ACP-like_sf"/>
</dbReference>
<dbReference type="InterPro" id="IPR020845">
    <property type="entry name" value="AMP-binding_CS"/>
</dbReference>
<organism evidence="5 6">
    <name type="scientific">Methylocystis heyeri</name>
    <dbReference type="NCBI Taxonomy" id="391905"/>
    <lineage>
        <taxon>Bacteria</taxon>
        <taxon>Pseudomonadati</taxon>
        <taxon>Pseudomonadota</taxon>
        <taxon>Alphaproteobacteria</taxon>
        <taxon>Hyphomicrobiales</taxon>
        <taxon>Methylocystaceae</taxon>
        <taxon>Methylocystis</taxon>
    </lineage>
</organism>
<evidence type="ECO:0000313" key="6">
    <source>
        <dbReference type="Proteomes" id="UP000309061"/>
    </source>
</evidence>
<keyword evidence="2" id="KW-0436">Ligase</keyword>
<protein>
    <submittedName>
        <fullName evidence="5">AMP-binding protein</fullName>
    </submittedName>
</protein>
<dbReference type="Pfam" id="PF00550">
    <property type="entry name" value="PP-binding"/>
    <property type="match status" value="1"/>
</dbReference>
<dbReference type="GO" id="GO:0070566">
    <property type="term" value="F:adenylyltransferase activity"/>
    <property type="evidence" value="ECO:0007669"/>
    <property type="project" value="TreeGrafter"/>
</dbReference>
<dbReference type="Pfam" id="PF00501">
    <property type="entry name" value="AMP-binding"/>
    <property type="match status" value="1"/>
</dbReference>
<feature type="transmembrane region" description="Helical" evidence="3">
    <location>
        <begin position="183"/>
        <end position="201"/>
    </location>
</feature>
<dbReference type="GO" id="GO:0006633">
    <property type="term" value="P:fatty acid biosynthetic process"/>
    <property type="evidence" value="ECO:0007669"/>
    <property type="project" value="TreeGrafter"/>
</dbReference>
<dbReference type="InterPro" id="IPR042099">
    <property type="entry name" value="ANL_N_sf"/>
</dbReference>
<dbReference type="InterPro" id="IPR002123">
    <property type="entry name" value="Plipid/glycerol_acylTrfase"/>
</dbReference>
<dbReference type="SUPFAM" id="SSF47336">
    <property type="entry name" value="ACP-like"/>
    <property type="match status" value="1"/>
</dbReference>
<evidence type="ECO:0000256" key="3">
    <source>
        <dbReference type="SAM" id="Phobius"/>
    </source>
</evidence>
<evidence type="ECO:0000256" key="2">
    <source>
        <dbReference type="ARBA" id="ARBA00022598"/>
    </source>
</evidence>
<dbReference type="Gene3D" id="3.30.300.30">
    <property type="match status" value="1"/>
</dbReference>
<evidence type="ECO:0000256" key="1">
    <source>
        <dbReference type="ARBA" id="ARBA00006432"/>
    </source>
</evidence>
<dbReference type="Gene3D" id="1.10.1200.10">
    <property type="entry name" value="ACP-like"/>
    <property type="match status" value="1"/>
</dbReference>
<dbReference type="GO" id="GO:0071766">
    <property type="term" value="P:Actinobacterium-type cell wall biogenesis"/>
    <property type="evidence" value="ECO:0007669"/>
    <property type="project" value="UniProtKB-ARBA"/>
</dbReference>
<dbReference type="InterPro" id="IPR000873">
    <property type="entry name" value="AMP-dep_synth/lig_dom"/>
</dbReference>
<dbReference type="FunFam" id="3.40.50.12780:FF:000013">
    <property type="entry name" value="Long-chain-fatty-acid--AMP ligase FadD32"/>
    <property type="match status" value="1"/>
</dbReference>
<dbReference type="PANTHER" id="PTHR22754">
    <property type="entry name" value="DISCO-INTERACTING PROTEIN 2 DIP2 -RELATED"/>
    <property type="match status" value="1"/>
</dbReference>
<dbReference type="SMART" id="SM00563">
    <property type="entry name" value="PlsC"/>
    <property type="match status" value="1"/>
</dbReference>
<dbReference type="SUPFAM" id="SSF69593">
    <property type="entry name" value="Glycerol-3-phosphate (1)-acyltransferase"/>
    <property type="match status" value="1"/>
</dbReference>
<dbReference type="Gene3D" id="3.40.50.12780">
    <property type="entry name" value="N-terminal domain of ligase-like"/>
    <property type="match status" value="1"/>
</dbReference>
<keyword evidence="6" id="KW-1185">Reference proteome</keyword>
<dbReference type="KEGG" id="mhey:H2LOC_016895"/>
<dbReference type="CDD" id="cd05931">
    <property type="entry name" value="FAAL"/>
    <property type="match status" value="1"/>
</dbReference>
<dbReference type="Pfam" id="PF01553">
    <property type="entry name" value="Acyltransferase"/>
    <property type="match status" value="1"/>
</dbReference>
<sequence>MAGRNDQEVAGQVLEIIRALVGELHPNSVDVRLIRLDSDLDRDLALDSLSRAELLTRLGRRFGVRLSEDILGSAASPADLVAAVIDAAPAATGVSASVQREEPIRASVEEPVEAQTLIEVLAEHAQRRGERKHVLLRRGAEPPQTLAYGELHREARAAAGGLVESGIAPGDRVAIMLPTSRDFFVAFFAVLFAGAIPVPIYPPFRLPQIEEHLHRQAGILNNAEASALITSDDIRIVGRLLFGLVGSLRRIATIAELGRGAELPAPLPATAATIALIQYTSGSTGDPKGVVLSHGNLLANIRAMGAVLEASSNDRVVSWLPLYHDMGLIGCWLGSLYYGAPAMILSPLSFLADPASWLRAMHEHRATISAAPNFAFEFCLKAVDAAAVSDLDLSSLRALLNGAEPVSPITIDRFTKKFAVCGFRPEMMTPVYGLAENAVGLAFPPIGRPPRIDRIDRRALDAEGIARAADPGAANAVTLVACGRPLPHHEIRVVDGAGLELPERGEGRLQFRGPSATKGYFRNVEKTTALFDGDWLETGDRGYIAGGDVFITGRIKDLIKRGGRNIYPQELEEAVGSLPGIRKGCVAAFPSHDARAGTERLIVMAETRETDPARREALRKAIAEKSQALLDLAPDEIVLAPPHTAPKTSSGKIRRSAARAIFEAGISEGARSHPRWQLLRVAIAGAGPRLRRALSNLAAMAYGAYVWCALMAIAAWVLPCVFLAPKSLRHRALHAGARGFFRLAGIPLNVDFQSALPEAKAVIVVNHASYLDGVVVAAVCPGAIAFVAKEELARQIVAGTFLRRLGAIFVRRTDPAGGVADARKALESARTGALLVWFPEGTFSRMPGLLEFHVGAFLTAAQLGLPIAPLTICGTRSILRADSWLPRRGEISVHVGAPLYPAGEGFDAAMALRRAARAEILAHCGEPDLAHERVALPG</sequence>
<dbReference type="SUPFAM" id="SSF56801">
    <property type="entry name" value="Acetyl-CoA synthetase-like"/>
    <property type="match status" value="1"/>
</dbReference>
<keyword evidence="3" id="KW-1133">Transmembrane helix</keyword>
<proteinExistence type="inferred from homology"/>
<dbReference type="AlphaFoldDB" id="A0A6B8KJJ6"/>
<accession>A0A6B8KJJ6</accession>
<evidence type="ECO:0000313" key="5">
    <source>
        <dbReference type="EMBL" id="QGM47231.1"/>
    </source>
</evidence>
<keyword evidence="3" id="KW-0472">Membrane</keyword>
<dbReference type="RefSeq" id="WP_136497517.1">
    <property type="nucleotide sequence ID" value="NZ_CP046052.1"/>
</dbReference>
<dbReference type="PANTHER" id="PTHR22754:SF32">
    <property type="entry name" value="DISCO-INTERACTING PROTEIN 2"/>
    <property type="match status" value="1"/>
</dbReference>
<evidence type="ECO:0000259" key="4">
    <source>
        <dbReference type="PROSITE" id="PS50075"/>
    </source>
</evidence>
<dbReference type="GO" id="GO:0016746">
    <property type="term" value="F:acyltransferase activity"/>
    <property type="evidence" value="ECO:0007669"/>
    <property type="project" value="InterPro"/>
</dbReference>
<reference evidence="5 6" key="1">
    <citation type="submission" date="2019-11" db="EMBL/GenBank/DDBJ databases">
        <title>The genome sequence of Methylocystis heyeri.</title>
        <authorList>
            <person name="Oshkin I.Y."/>
            <person name="Miroshnikov K."/>
            <person name="Dedysh S.N."/>
        </authorList>
    </citation>
    <scope>NUCLEOTIDE SEQUENCE [LARGE SCALE GENOMIC DNA]</scope>
    <source>
        <strain evidence="5 6">H2</strain>
    </source>
</reference>
<dbReference type="CDD" id="cd07989">
    <property type="entry name" value="LPLAT_AGPAT-like"/>
    <property type="match status" value="1"/>
</dbReference>
<dbReference type="EMBL" id="CP046052">
    <property type="protein sequence ID" value="QGM47231.1"/>
    <property type="molecule type" value="Genomic_DNA"/>
</dbReference>
<dbReference type="OrthoDB" id="9803968at2"/>
<dbReference type="InterPro" id="IPR045851">
    <property type="entry name" value="AMP-bd_C_sf"/>
</dbReference>
<dbReference type="Proteomes" id="UP000309061">
    <property type="component" value="Chromosome"/>
</dbReference>
<dbReference type="GO" id="GO:0016874">
    <property type="term" value="F:ligase activity"/>
    <property type="evidence" value="ECO:0007669"/>
    <property type="project" value="UniProtKB-KW"/>
</dbReference>
<keyword evidence="3" id="KW-0812">Transmembrane</keyword>
<dbReference type="PROSITE" id="PS00455">
    <property type="entry name" value="AMP_BINDING"/>
    <property type="match status" value="1"/>
</dbReference>
<name>A0A6B8KJJ6_9HYPH</name>
<comment type="similarity">
    <text evidence="1">Belongs to the ATP-dependent AMP-binding enzyme family.</text>
</comment>
<dbReference type="PROSITE" id="PS50075">
    <property type="entry name" value="CARRIER"/>
    <property type="match status" value="1"/>
</dbReference>
<dbReference type="GO" id="GO:0005886">
    <property type="term" value="C:plasma membrane"/>
    <property type="evidence" value="ECO:0007669"/>
    <property type="project" value="TreeGrafter"/>
</dbReference>
<feature type="domain" description="Carrier" evidence="4">
    <location>
        <begin position="8"/>
        <end position="88"/>
    </location>
</feature>